<evidence type="ECO:0000313" key="1">
    <source>
        <dbReference type="EMBL" id="SHK39111.1"/>
    </source>
</evidence>
<sequence>MNQFDEEIIRQKQYFIKEEKEAILKLELEIMSRKRGIAQMQLQIRELQE</sequence>
<name>A0A1M6S369_9CLOT</name>
<gene>
    <name evidence="1" type="ORF">SAMN02745248_02439</name>
</gene>
<dbReference type="STRING" id="1121331.SAMN02745248_02439"/>
<organism evidence="1 2">
    <name type="scientific">Hathewaya proteolytica DSM 3090</name>
    <dbReference type="NCBI Taxonomy" id="1121331"/>
    <lineage>
        <taxon>Bacteria</taxon>
        <taxon>Bacillati</taxon>
        <taxon>Bacillota</taxon>
        <taxon>Clostridia</taxon>
        <taxon>Eubacteriales</taxon>
        <taxon>Clostridiaceae</taxon>
        <taxon>Hathewaya</taxon>
    </lineage>
</organism>
<dbReference type="Proteomes" id="UP000183952">
    <property type="component" value="Unassembled WGS sequence"/>
</dbReference>
<reference evidence="1 2" key="1">
    <citation type="submission" date="2016-11" db="EMBL/GenBank/DDBJ databases">
        <authorList>
            <person name="Jaros S."/>
            <person name="Januszkiewicz K."/>
            <person name="Wedrychowicz H."/>
        </authorList>
    </citation>
    <scope>NUCLEOTIDE SEQUENCE [LARGE SCALE GENOMIC DNA]</scope>
    <source>
        <strain evidence="1 2">DSM 3090</strain>
    </source>
</reference>
<keyword evidence="2" id="KW-1185">Reference proteome</keyword>
<dbReference type="EMBL" id="FRAD01000025">
    <property type="protein sequence ID" value="SHK39111.1"/>
    <property type="molecule type" value="Genomic_DNA"/>
</dbReference>
<dbReference type="RefSeq" id="WP_178139270.1">
    <property type="nucleotide sequence ID" value="NZ_FRAD01000025.1"/>
</dbReference>
<proteinExistence type="predicted"/>
<accession>A0A1M6S369</accession>
<evidence type="ECO:0000313" key="2">
    <source>
        <dbReference type="Proteomes" id="UP000183952"/>
    </source>
</evidence>
<dbReference type="AlphaFoldDB" id="A0A1M6S369"/>
<protein>
    <submittedName>
        <fullName evidence="1">Uncharacterized protein</fullName>
    </submittedName>
</protein>